<keyword evidence="3" id="KW-1185">Reference proteome</keyword>
<dbReference type="PANTHER" id="PTHR33474:SF28">
    <property type="entry name" value="OS01G0815400 PROTEIN"/>
    <property type="match status" value="1"/>
</dbReference>
<keyword evidence="1" id="KW-0732">Signal</keyword>
<proteinExistence type="predicted"/>
<accession>A0A830BGJ9</accession>
<comment type="caution">
    <text evidence="2">The sequence shown here is derived from an EMBL/GenBank/DDBJ whole genome shotgun (WGS) entry which is preliminary data.</text>
</comment>
<dbReference type="EMBL" id="BMAC01000062">
    <property type="protein sequence ID" value="GFP83333.1"/>
    <property type="molecule type" value="Genomic_DNA"/>
</dbReference>
<protein>
    <submittedName>
        <fullName evidence="2">Uncharacterized protein</fullName>
    </submittedName>
</protein>
<organism evidence="2 3">
    <name type="scientific">Phtheirospermum japonicum</name>
    <dbReference type="NCBI Taxonomy" id="374723"/>
    <lineage>
        <taxon>Eukaryota</taxon>
        <taxon>Viridiplantae</taxon>
        <taxon>Streptophyta</taxon>
        <taxon>Embryophyta</taxon>
        <taxon>Tracheophyta</taxon>
        <taxon>Spermatophyta</taxon>
        <taxon>Magnoliopsida</taxon>
        <taxon>eudicotyledons</taxon>
        <taxon>Gunneridae</taxon>
        <taxon>Pentapetalae</taxon>
        <taxon>asterids</taxon>
        <taxon>lamiids</taxon>
        <taxon>Lamiales</taxon>
        <taxon>Orobanchaceae</taxon>
        <taxon>Orobanchaceae incertae sedis</taxon>
        <taxon>Phtheirospermum</taxon>
    </lineage>
</organism>
<reference evidence="2" key="1">
    <citation type="submission" date="2020-07" db="EMBL/GenBank/DDBJ databases">
        <title>Ethylene signaling mediates host invasion by parasitic plants.</title>
        <authorList>
            <person name="Yoshida S."/>
        </authorList>
    </citation>
    <scope>NUCLEOTIDE SEQUENCE</scope>
    <source>
        <strain evidence="2">Okayama</strain>
    </source>
</reference>
<gene>
    <name evidence="2" type="ORF">PHJA_000476700</name>
</gene>
<name>A0A830BGJ9_9LAMI</name>
<feature type="signal peptide" evidence="1">
    <location>
        <begin position="1"/>
        <end position="23"/>
    </location>
</feature>
<dbReference type="PANTHER" id="PTHR33474">
    <property type="entry name" value="TRANSMEMBRANE PROTEIN"/>
    <property type="match status" value="1"/>
</dbReference>
<dbReference type="Proteomes" id="UP000653305">
    <property type="component" value="Unassembled WGS sequence"/>
</dbReference>
<dbReference type="AlphaFoldDB" id="A0A830BGJ9"/>
<evidence type="ECO:0000256" key="1">
    <source>
        <dbReference type="SAM" id="SignalP"/>
    </source>
</evidence>
<evidence type="ECO:0000313" key="3">
    <source>
        <dbReference type="Proteomes" id="UP000653305"/>
    </source>
</evidence>
<evidence type="ECO:0000313" key="2">
    <source>
        <dbReference type="EMBL" id="GFP83333.1"/>
    </source>
</evidence>
<sequence length="89" mass="10027">MASGQQRLVVLLLLFFLVVSTTAVPTARSLKEVKNQVSLIAKLQSQDVKEMDNTDELQKLDVFMEGRMNVELADYKPTEANPKHNPTRP</sequence>
<feature type="chain" id="PRO_5032393753" evidence="1">
    <location>
        <begin position="24"/>
        <end position="89"/>
    </location>
</feature>
<dbReference type="OrthoDB" id="10360609at2759"/>